<sequence length="111" mass="13337">MKLSSLRFIVFKFGCGRRNTSSLLKSKKLVRFICREKLFYFTLEIKLKKKNRIEEKNDSHQIKLKKSNNISICYRSTHLTGTLLNLYFLSSALLFLNQFYLYLTRFFFLCK</sequence>
<organism evidence="2 3">
    <name type="scientific">Aquilegia coerulea</name>
    <name type="common">Rocky mountain columbine</name>
    <dbReference type="NCBI Taxonomy" id="218851"/>
    <lineage>
        <taxon>Eukaryota</taxon>
        <taxon>Viridiplantae</taxon>
        <taxon>Streptophyta</taxon>
        <taxon>Embryophyta</taxon>
        <taxon>Tracheophyta</taxon>
        <taxon>Spermatophyta</taxon>
        <taxon>Magnoliopsida</taxon>
        <taxon>Ranunculales</taxon>
        <taxon>Ranunculaceae</taxon>
        <taxon>Thalictroideae</taxon>
        <taxon>Aquilegia</taxon>
    </lineage>
</organism>
<keyword evidence="1" id="KW-1133">Transmembrane helix</keyword>
<name>A0A2G5EAY3_AQUCA</name>
<dbReference type="InParanoid" id="A0A2G5EAY3"/>
<keyword evidence="1" id="KW-0472">Membrane</keyword>
<evidence type="ECO:0000313" key="3">
    <source>
        <dbReference type="Proteomes" id="UP000230069"/>
    </source>
</evidence>
<reference evidence="2 3" key="1">
    <citation type="submission" date="2017-09" db="EMBL/GenBank/DDBJ databases">
        <title>WGS assembly of Aquilegia coerulea Goldsmith.</title>
        <authorList>
            <person name="Hodges S."/>
            <person name="Kramer E."/>
            <person name="Nordborg M."/>
            <person name="Tomkins J."/>
            <person name="Borevitz J."/>
            <person name="Derieg N."/>
            <person name="Yan J."/>
            <person name="Mihaltcheva S."/>
            <person name="Hayes R.D."/>
            <person name="Rokhsar D."/>
        </authorList>
    </citation>
    <scope>NUCLEOTIDE SEQUENCE [LARGE SCALE GENOMIC DNA]</scope>
    <source>
        <strain evidence="3">cv. Goldsmith</strain>
    </source>
</reference>
<keyword evidence="3" id="KW-1185">Reference proteome</keyword>
<feature type="transmembrane region" description="Helical" evidence="1">
    <location>
        <begin position="84"/>
        <end position="103"/>
    </location>
</feature>
<gene>
    <name evidence="2" type="ORF">AQUCO_01000649v1</name>
</gene>
<protein>
    <submittedName>
        <fullName evidence="2">Uncharacterized protein</fullName>
    </submittedName>
</protein>
<proteinExistence type="predicted"/>
<evidence type="ECO:0000313" key="2">
    <source>
        <dbReference type="EMBL" id="PIA52928.1"/>
    </source>
</evidence>
<evidence type="ECO:0000256" key="1">
    <source>
        <dbReference type="SAM" id="Phobius"/>
    </source>
</evidence>
<dbReference type="Proteomes" id="UP000230069">
    <property type="component" value="Unassembled WGS sequence"/>
</dbReference>
<dbReference type="AlphaFoldDB" id="A0A2G5EAY3"/>
<accession>A0A2G5EAY3</accession>
<dbReference type="EMBL" id="KZ305027">
    <property type="protein sequence ID" value="PIA52928.1"/>
    <property type="molecule type" value="Genomic_DNA"/>
</dbReference>
<keyword evidence="1" id="KW-0812">Transmembrane</keyword>